<reference evidence="2" key="2">
    <citation type="submission" date="2015-01" db="EMBL/GenBank/DDBJ databases">
        <title>Evolutionary Origins and Diversification of the Mycorrhizal Mutualists.</title>
        <authorList>
            <consortium name="DOE Joint Genome Institute"/>
            <consortium name="Mycorrhizal Genomics Consortium"/>
            <person name="Kohler A."/>
            <person name="Kuo A."/>
            <person name="Nagy L.G."/>
            <person name="Floudas D."/>
            <person name="Copeland A."/>
            <person name="Barry K.W."/>
            <person name="Cichocki N."/>
            <person name="Veneault-Fourrey C."/>
            <person name="LaButti K."/>
            <person name="Lindquist E.A."/>
            <person name="Lipzen A."/>
            <person name="Lundell T."/>
            <person name="Morin E."/>
            <person name="Murat C."/>
            <person name="Riley R."/>
            <person name="Ohm R."/>
            <person name="Sun H."/>
            <person name="Tunlid A."/>
            <person name="Henrissat B."/>
            <person name="Grigoriev I.V."/>
            <person name="Hibbett D.S."/>
            <person name="Martin F."/>
        </authorList>
    </citation>
    <scope>NUCLEOTIDE SEQUENCE [LARGE SCALE GENOMIC DNA]</scope>
    <source>
        <strain evidence="2">Zn</strain>
    </source>
</reference>
<sequence length="570" mass="64435">MIISRFLYQARRIWPPAIVSVSQIAALIIRSIPDGKGSDSLSLDARMHHRLCKFHNQTLRLLALPASINPLKSMSHNWQAQKVLIEMIGQFNPPLTLDQGSYRAVAQVLAASQKSERETKVANLRTRSWPPWRIDQHGIDAQRSPEEDLSRVVSAGIRTKEAGYTDNVDDLVMRILGGQDPDGTPTIQTRKLIKRRSQPDQNEILPESDPDLWAARIDATRDIQEAWGAFKNFELQGGHASPRMYLAMFEKLNYNEARFREKNPSDATPGDGKEVLMPSNDNMSISYRRGVSPPTIDELYDKMIISGIRPSGRLLTFLYHILEPRDHTGEPILNTLHRSIELLKASQTRFRPAWYALFQALARRSIVIDRDLAGDPRNDLLAWQMLFAALGDFQRLGLELDPQGFMIICHGLEKALCASFDVSADDRSAVFTKCPATVVTDEFVKISVTSNINSTHTPDLLHSIAGVHLHAYVRVLGLMEDYMGIISVLKWMQVHQDVLDQLANQSRSGQKQIRQVFIAMRAFLDNTIYEAEAQSIVESVQTWAGWPHETETQKYLELQLTPTAKGERQL</sequence>
<evidence type="ECO:0000313" key="2">
    <source>
        <dbReference type="Proteomes" id="UP000054321"/>
    </source>
</evidence>
<dbReference type="InParanoid" id="A0A0C3GY52"/>
<dbReference type="HOGENOM" id="CLU_423476_0_0_1"/>
<reference evidence="1 2" key="1">
    <citation type="submission" date="2014-04" db="EMBL/GenBank/DDBJ databases">
        <authorList>
            <consortium name="DOE Joint Genome Institute"/>
            <person name="Kuo A."/>
            <person name="Martino E."/>
            <person name="Perotto S."/>
            <person name="Kohler A."/>
            <person name="Nagy L.G."/>
            <person name="Floudas D."/>
            <person name="Copeland A."/>
            <person name="Barry K.W."/>
            <person name="Cichocki N."/>
            <person name="Veneault-Fourrey C."/>
            <person name="LaButti K."/>
            <person name="Lindquist E.A."/>
            <person name="Lipzen A."/>
            <person name="Lundell T."/>
            <person name="Morin E."/>
            <person name="Murat C."/>
            <person name="Sun H."/>
            <person name="Tunlid A."/>
            <person name="Henrissat B."/>
            <person name="Grigoriev I.V."/>
            <person name="Hibbett D.S."/>
            <person name="Martin F."/>
            <person name="Nordberg H.P."/>
            <person name="Cantor M.N."/>
            <person name="Hua S.X."/>
        </authorList>
    </citation>
    <scope>NUCLEOTIDE SEQUENCE [LARGE SCALE GENOMIC DNA]</scope>
    <source>
        <strain evidence="1 2">Zn</strain>
    </source>
</reference>
<name>A0A0C3GY52_OIDMZ</name>
<dbReference type="EMBL" id="KN832876">
    <property type="protein sequence ID" value="KIN01041.1"/>
    <property type="molecule type" value="Genomic_DNA"/>
</dbReference>
<gene>
    <name evidence="1" type="ORF">OIDMADRAFT_123460</name>
</gene>
<protein>
    <submittedName>
        <fullName evidence="1">Uncharacterized protein</fullName>
    </submittedName>
</protein>
<dbReference type="OrthoDB" id="410701at2759"/>
<organism evidence="1 2">
    <name type="scientific">Oidiodendron maius (strain Zn)</name>
    <dbReference type="NCBI Taxonomy" id="913774"/>
    <lineage>
        <taxon>Eukaryota</taxon>
        <taxon>Fungi</taxon>
        <taxon>Dikarya</taxon>
        <taxon>Ascomycota</taxon>
        <taxon>Pezizomycotina</taxon>
        <taxon>Leotiomycetes</taxon>
        <taxon>Leotiomycetes incertae sedis</taxon>
        <taxon>Myxotrichaceae</taxon>
        <taxon>Oidiodendron</taxon>
    </lineage>
</organism>
<proteinExistence type="predicted"/>
<dbReference type="Proteomes" id="UP000054321">
    <property type="component" value="Unassembled WGS sequence"/>
</dbReference>
<accession>A0A0C3GY52</accession>
<dbReference type="STRING" id="913774.A0A0C3GY52"/>
<evidence type="ECO:0000313" key="1">
    <source>
        <dbReference type="EMBL" id="KIN01041.1"/>
    </source>
</evidence>
<dbReference type="AlphaFoldDB" id="A0A0C3GY52"/>
<keyword evidence="2" id="KW-1185">Reference proteome</keyword>